<protein>
    <submittedName>
        <fullName evidence="5">Dimethylallyltransferase</fullName>
    </submittedName>
</protein>
<dbReference type="InterPro" id="IPR002818">
    <property type="entry name" value="DJ-1/PfpI"/>
</dbReference>
<evidence type="ECO:0000313" key="5">
    <source>
        <dbReference type="EMBL" id="GGB56235.1"/>
    </source>
</evidence>
<dbReference type="GO" id="GO:0019172">
    <property type="term" value="F:glyoxalase III activity"/>
    <property type="evidence" value="ECO:0007669"/>
    <property type="project" value="TreeGrafter"/>
</dbReference>
<sequence length="278" mass="29676">MSWIKYTVGTLAVLAAAVYFGLPPALNAMGFHPHYDVPEFGLAGHRALIVTTSHGTLGETGRATGVFGSEMSVPYYVFREAGLDVDIASIKGGEIPVEPWSMSWPLATPEDLRFKDDPAAMQMLRDSLAITEVDPDAYDVIFMAGGWGAAYDLAQSAALAEVVTRANANGAILGSVCHGALGLVNAEDVDGSPLIEGRRVTGVTDKQVAELGIEITPKHPETEMRAANAVFEAETGWRDFFATHTVVDGNLVTGQNQNSGYETAHRILELLADRQSAN</sequence>
<dbReference type="CDD" id="cd03141">
    <property type="entry name" value="GATase1_Hsp31_like"/>
    <property type="match status" value="1"/>
</dbReference>
<dbReference type="GO" id="GO:0005737">
    <property type="term" value="C:cytoplasm"/>
    <property type="evidence" value="ECO:0007669"/>
    <property type="project" value="TreeGrafter"/>
</dbReference>
<keyword evidence="1" id="KW-0346">Stress response</keyword>
<gene>
    <name evidence="5" type="ORF">GCM10011316_30420</name>
</gene>
<dbReference type="AlphaFoldDB" id="A0A916X2U1"/>
<dbReference type="PANTHER" id="PTHR48094:SF11">
    <property type="entry name" value="GLUTATHIONE-INDEPENDENT GLYOXALASE HSP31-RELATED"/>
    <property type="match status" value="1"/>
</dbReference>
<evidence type="ECO:0000259" key="4">
    <source>
        <dbReference type="Pfam" id="PF01965"/>
    </source>
</evidence>
<comment type="similarity">
    <text evidence="3">Belongs to the peptidase C56 family. HSP31-like subfamily.</text>
</comment>
<dbReference type="Proteomes" id="UP000605148">
    <property type="component" value="Unassembled WGS sequence"/>
</dbReference>
<evidence type="ECO:0000256" key="3">
    <source>
        <dbReference type="ARBA" id="ARBA00038493"/>
    </source>
</evidence>
<dbReference type="SUPFAM" id="SSF52317">
    <property type="entry name" value="Class I glutamine amidotransferase-like"/>
    <property type="match status" value="1"/>
</dbReference>
<evidence type="ECO:0000256" key="2">
    <source>
        <dbReference type="ARBA" id="ARBA00023239"/>
    </source>
</evidence>
<dbReference type="Pfam" id="PF01965">
    <property type="entry name" value="DJ-1_PfpI"/>
    <property type="match status" value="1"/>
</dbReference>
<keyword evidence="6" id="KW-1185">Reference proteome</keyword>
<dbReference type="InterPro" id="IPR050325">
    <property type="entry name" value="Prot/Nucl_acid_deglycase"/>
</dbReference>
<dbReference type="RefSeq" id="WP_150497221.1">
    <property type="nucleotide sequence ID" value="NZ_BMFA01000009.1"/>
</dbReference>
<organism evidence="5 6">
    <name type="scientific">Roseibium aquae</name>
    <dbReference type="NCBI Taxonomy" id="1323746"/>
    <lineage>
        <taxon>Bacteria</taxon>
        <taxon>Pseudomonadati</taxon>
        <taxon>Pseudomonadota</taxon>
        <taxon>Alphaproteobacteria</taxon>
        <taxon>Hyphomicrobiales</taxon>
        <taxon>Stappiaceae</taxon>
        <taxon>Roseibium</taxon>
    </lineage>
</organism>
<feature type="domain" description="DJ-1/PfpI" evidence="4">
    <location>
        <begin position="68"/>
        <end position="269"/>
    </location>
</feature>
<keyword evidence="2" id="KW-0456">Lyase</keyword>
<dbReference type="GO" id="GO:0019243">
    <property type="term" value="P:methylglyoxal catabolic process to D-lactate via S-lactoyl-glutathione"/>
    <property type="evidence" value="ECO:0007669"/>
    <property type="project" value="TreeGrafter"/>
</dbReference>
<dbReference type="PANTHER" id="PTHR48094">
    <property type="entry name" value="PROTEIN/NUCLEIC ACID DEGLYCASE DJ-1-RELATED"/>
    <property type="match status" value="1"/>
</dbReference>
<proteinExistence type="inferred from homology"/>
<accession>A0A916X2U1</accession>
<dbReference type="OrthoDB" id="9792284at2"/>
<dbReference type="EMBL" id="BMFA01000009">
    <property type="protein sequence ID" value="GGB56235.1"/>
    <property type="molecule type" value="Genomic_DNA"/>
</dbReference>
<comment type="caution">
    <text evidence="5">The sequence shown here is derived from an EMBL/GenBank/DDBJ whole genome shotgun (WGS) entry which is preliminary data.</text>
</comment>
<reference evidence="5" key="1">
    <citation type="journal article" date="2014" name="Int. J. Syst. Evol. Microbiol.">
        <title>Complete genome sequence of Corynebacterium casei LMG S-19264T (=DSM 44701T), isolated from a smear-ripened cheese.</title>
        <authorList>
            <consortium name="US DOE Joint Genome Institute (JGI-PGF)"/>
            <person name="Walter F."/>
            <person name="Albersmeier A."/>
            <person name="Kalinowski J."/>
            <person name="Ruckert C."/>
        </authorList>
    </citation>
    <scope>NUCLEOTIDE SEQUENCE</scope>
    <source>
        <strain evidence="5">CGMCC 1.12426</strain>
    </source>
</reference>
<evidence type="ECO:0000313" key="6">
    <source>
        <dbReference type="Proteomes" id="UP000605148"/>
    </source>
</evidence>
<name>A0A916X2U1_9HYPH</name>
<dbReference type="Gene3D" id="3.40.50.880">
    <property type="match status" value="1"/>
</dbReference>
<evidence type="ECO:0000256" key="1">
    <source>
        <dbReference type="ARBA" id="ARBA00023016"/>
    </source>
</evidence>
<dbReference type="InterPro" id="IPR029062">
    <property type="entry name" value="Class_I_gatase-like"/>
</dbReference>
<reference evidence="5" key="2">
    <citation type="submission" date="2020-09" db="EMBL/GenBank/DDBJ databases">
        <authorList>
            <person name="Sun Q."/>
            <person name="Zhou Y."/>
        </authorList>
    </citation>
    <scope>NUCLEOTIDE SEQUENCE</scope>
    <source>
        <strain evidence="5">CGMCC 1.12426</strain>
    </source>
</reference>